<name>A0A4D9CN18_9STRA</name>
<evidence type="ECO:0000313" key="3">
    <source>
        <dbReference type="Proteomes" id="UP000355283"/>
    </source>
</evidence>
<dbReference type="OrthoDB" id="10514012at2759"/>
<organism evidence="2 3">
    <name type="scientific">Nannochloropsis salina CCMP1776</name>
    <dbReference type="NCBI Taxonomy" id="1027361"/>
    <lineage>
        <taxon>Eukaryota</taxon>
        <taxon>Sar</taxon>
        <taxon>Stramenopiles</taxon>
        <taxon>Ochrophyta</taxon>
        <taxon>Eustigmatophyceae</taxon>
        <taxon>Eustigmatales</taxon>
        <taxon>Monodopsidaceae</taxon>
        <taxon>Microchloropsis</taxon>
        <taxon>Microchloropsis salina</taxon>
    </lineage>
</organism>
<feature type="region of interest" description="Disordered" evidence="1">
    <location>
        <begin position="297"/>
        <end position="356"/>
    </location>
</feature>
<feature type="compositionally biased region" description="Polar residues" evidence="1">
    <location>
        <begin position="76"/>
        <end position="85"/>
    </location>
</feature>
<reference evidence="2 3" key="1">
    <citation type="submission" date="2019-01" db="EMBL/GenBank/DDBJ databases">
        <title>Nuclear Genome Assembly of the Microalgal Biofuel strain Nannochloropsis salina CCMP1776.</title>
        <authorList>
            <person name="Hovde B."/>
        </authorList>
    </citation>
    <scope>NUCLEOTIDE SEQUENCE [LARGE SCALE GENOMIC DNA]</scope>
    <source>
        <strain evidence="2 3">CCMP1776</strain>
    </source>
</reference>
<protein>
    <submittedName>
        <fullName evidence="2">Uncharacterized protein</fullName>
    </submittedName>
</protein>
<feature type="compositionally biased region" description="Basic and acidic residues" evidence="1">
    <location>
        <begin position="53"/>
        <end position="69"/>
    </location>
</feature>
<keyword evidence="3" id="KW-1185">Reference proteome</keyword>
<dbReference type="PROSITE" id="PS50096">
    <property type="entry name" value="IQ"/>
    <property type="match status" value="1"/>
</dbReference>
<dbReference type="AlphaFoldDB" id="A0A4D9CN18"/>
<feature type="region of interest" description="Disordered" evidence="1">
    <location>
        <begin position="168"/>
        <end position="274"/>
    </location>
</feature>
<feature type="region of interest" description="Disordered" evidence="1">
    <location>
        <begin position="53"/>
        <end position="86"/>
    </location>
</feature>
<accession>A0A4D9CN18</accession>
<gene>
    <name evidence="2" type="ORF">NSK_008761</name>
</gene>
<proteinExistence type="predicted"/>
<dbReference type="EMBL" id="SDOX01000188">
    <property type="protein sequence ID" value="TFJ79904.1"/>
    <property type="molecule type" value="Genomic_DNA"/>
</dbReference>
<evidence type="ECO:0000256" key="1">
    <source>
        <dbReference type="SAM" id="MobiDB-lite"/>
    </source>
</evidence>
<dbReference type="Proteomes" id="UP000355283">
    <property type="component" value="Unassembled WGS sequence"/>
</dbReference>
<comment type="caution">
    <text evidence="2">The sequence shown here is derived from an EMBL/GenBank/DDBJ whole genome shotgun (WGS) entry which is preliminary data.</text>
</comment>
<sequence length="372" mass="39713">MDRGMQVSFPDDFFLASDPDNTTWQGQQTLVYHLAAQTIQALIRGVLARGVGKEVQHDEPERNKIDSSRTLKLGDSASQGVDGTNQTGGGCYHSGTFCEQKEQGEWSVSPDVSPSYSLSKPARIINLVFPSQQHLVPSIPSRPSHPGLPTFPVDRLLRECVPRVLGPPAPSLPWQPPLWTRSAPSAPKCPPHKGKGKKMPDLDDGGGNVTEKAGNDRAKPDGVGQFKTGHGAESQAQKGLRGAAKKNKVSEASPRQCPKPLGNKAPARPAPYPYHLHGPRPVGTLLSVDREGQARLGHRKGAGAHQTKAGDNHSPPRSPSHAGIINGSKGCDRRATRPVACPSRGPGGADGVSLTTALPSRRYKQLLRRLVG</sequence>
<evidence type="ECO:0000313" key="2">
    <source>
        <dbReference type="EMBL" id="TFJ79904.1"/>
    </source>
</evidence>